<evidence type="ECO:0000256" key="2">
    <source>
        <dbReference type="ARBA" id="ARBA00022723"/>
    </source>
</evidence>
<organism evidence="7 8">
    <name type="scientific">Pseudomonas luteola</name>
    <dbReference type="NCBI Taxonomy" id="47886"/>
    <lineage>
        <taxon>Bacteria</taxon>
        <taxon>Pseudomonadati</taxon>
        <taxon>Pseudomonadota</taxon>
        <taxon>Gammaproteobacteria</taxon>
        <taxon>Pseudomonadales</taxon>
        <taxon>Pseudomonadaceae</taxon>
        <taxon>Pseudomonas</taxon>
    </lineage>
</organism>
<dbReference type="InterPro" id="IPR044084">
    <property type="entry name" value="AvModA-like_subst-bd"/>
</dbReference>
<evidence type="ECO:0000256" key="4">
    <source>
        <dbReference type="PIRSR" id="PIRSR004846-1"/>
    </source>
</evidence>
<sequence>MNKRLLTAAALATLFTSATAQAADHLRIAVAANLLPVMQTIANDYEKQTGAKVELAGGSSGAFFEQIQRGAPFDLFYSADAIRPDKLADASKGTESRTYACGQLALWQTSGKPDIHNLPFKRVVLANPDTAPYGAAALQALDRSGVLETVKPRLAYGQDIGQTYNFVKTGNSPAGFVALSQVKAGNVPPAQYTIVDATLYDPLTQKRVILAKGEQLDAAKRFVAFFDNQKETLHQAGYSLPGETGCAAQ</sequence>
<evidence type="ECO:0000313" key="7">
    <source>
        <dbReference type="EMBL" id="SPZ12114.1"/>
    </source>
</evidence>
<dbReference type="AlphaFoldDB" id="A0A2X2CYI5"/>
<comment type="similarity">
    <text evidence="1">Belongs to the bacterial solute-binding protein ModA family.</text>
</comment>
<reference evidence="6 9" key="2">
    <citation type="submission" date="2020-10" db="EMBL/GenBank/DDBJ databases">
        <title>Genome sequences of Pseudomonas isolates.</title>
        <authorList>
            <person name="Wessels L."/>
            <person name="Reich F."/>
            <person name="Hammerl J."/>
        </authorList>
    </citation>
    <scope>NUCLEOTIDE SEQUENCE [LARGE SCALE GENOMIC DNA]</scope>
    <source>
        <strain evidence="6 9">20-MO00624-0</strain>
    </source>
</reference>
<protein>
    <submittedName>
        <fullName evidence="6">Molybdate ABC transporter substrate-binding protein</fullName>
    </submittedName>
    <submittedName>
        <fullName evidence="7">Molybdate-binding periplasmic protein</fullName>
    </submittedName>
</protein>
<dbReference type="GO" id="GO:0046872">
    <property type="term" value="F:metal ion binding"/>
    <property type="evidence" value="ECO:0007669"/>
    <property type="project" value="UniProtKB-KW"/>
</dbReference>
<dbReference type="Proteomes" id="UP000626180">
    <property type="component" value="Unassembled WGS sequence"/>
</dbReference>
<dbReference type="SUPFAM" id="SSF53850">
    <property type="entry name" value="Periplasmic binding protein-like II"/>
    <property type="match status" value="1"/>
</dbReference>
<dbReference type="InterPro" id="IPR050682">
    <property type="entry name" value="ModA/WtpA"/>
</dbReference>
<dbReference type="EMBL" id="JADMCD010000004">
    <property type="protein sequence ID" value="MBF8641039.1"/>
    <property type="molecule type" value="Genomic_DNA"/>
</dbReference>
<evidence type="ECO:0000256" key="1">
    <source>
        <dbReference type="ARBA" id="ARBA00009175"/>
    </source>
</evidence>
<proteinExistence type="inferred from homology"/>
<gene>
    <name evidence="7" type="primary">modA</name>
    <name evidence="6" type="ORF">IRZ65_10120</name>
    <name evidence="7" type="ORF">NCTC11842_04291</name>
</gene>
<evidence type="ECO:0000313" key="6">
    <source>
        <dbReference type="EMBL" id="MBF8641039.1"/>
    </source>
</evidence>
<feature type="chain" id="PRO_5015937363" evidence="5">
    <location>
        <begin position="23"/>
        <end position="249"/>
    </location>
</feature>
<dbReference type="NCBIfam" id="TIGR01256">
    <property type="entry name" value="modA"/>
    <property type="match status" value="1"/>
</dbReference>
<evidence type="ECO:0000256" key="5">
    <source>
        <dbReference type="SAM" id="SignalP"/>
    </source>
</evidence>
<dbReference type="CDD" id="cd13539">
    <property type="entry name" value="PBP2_AvModA"/>
    <property type="match status" value="1"/>
</dbReference>
<evidence type="ECO:0000313" key="8">
    <source>
        <dbReference type="Proteomes" id="UP000250443"/>
    </source>
</evidence>
<reference evidence="7 8" key="1">
    <citation type="submission" date="2018-06" db="EMBL/GenBank/DDBJ databases">
        <authorList>
            <consortium name="Pathogen Informatics"/>
            <person name="Doyle S."/>
        </authorList>
    </citation>
    <scope>NUCLEOTIDE SEQUENCE [LARGE SCALE GENOMIC DNA]</scope>
    <source>
        <strain evidence="7 8">NCTC11842</strain>
    </source>
</reference>
<name>A0A2X2CYI5_PSELU</name>
<dbReference type="GO" id="GO:0015689">
    <property type="term" value="P:molybdate ion transport"/>
    <property type="evidence" value="ECO:0007669"/>
    <property type="project" value="InterPro"/>
</dbReference>
<dbReference type="Gene3D" id="3.40.190.10">
    <property type="entry name" value="Periplasmic binding protein-like II"/>
    <property type="match status" value="2"/>
</dbReference>
<dbReference type="PIRSF" id="PIRSF004846">
    <property type="entry name" value="ModA"/>
    <property type="match status" value="1"/>
</dbReference>
<keyword evidence="3 5" id="KW-0732">Signal</keyword>
<dbReference type="GO" id="GO:0030973">
    <property type="term" value="F:molybdate ion binding"/>
    <property type="evidence" value="ECO:0007669"/>
    <property type="project" value="InterPro"/>
</dbReference>
<accession>A0A2X2CYI5</accession>
<dbReference type="PANTHER" id="PTHR30632">
    <property type="entry name" value="MOLYBDATE-BINDING PERIPLASMIC PROTEIN"/>
    <property type="match status" value="1"/>
</dbReference>
<dbReference type="InterPro" id="IPR005950">
    <property type="entry name" value="ModA"/>
</dbReference>
<keyword evidence="4" id="KW-0500">Molybdenum</keyword>
<feature type="binding site" evidence="4">
    <location>
        <position position="160"/>
    </location>
    <ligand>
        <name>molybdate</name>
        <dbReference type="ChEBI" id="CHEBI:36264"/>
    </ligand>
</feature>
<dbReference type="Proteomes" id="UP000250443">
    <property type="component" value="Unassembled WGS sequence"/>
</dbReference>
<dbReference type="RefSeq" id="WP_010796036.1">
    <property type="nucleotide sequence ID" value="NZ_FQYS01000004.1"/>
</dbReference>
<dbReference type="PANTHER" id="PTHR30632:SF14">
    <property type="entry name" value="TUNGSTATE_MOLYBDATE_CHROMATE-BINDING PROTEIN MODA"/>
    <property type="match status" value="1"/>
</dbReference>
<keyword evidence="2 4" id="KW-0479">Metal-binding</keyword>
<evidence type="ECO:0000313" key="9">
    <source>
        <dbReference type="Proteomes" id="UP000626180"/>
    </source>
</evidence>
<evidence type="ECO:0000256" key="3">
    <source>
        <dbReference type="ARBA" id="ARBA00022729"/>
    </source>
</evidence>
<dbReference type="Pfam" id="PF13531">
    <property type="entry name" value="SBP_bac_11"/>
    <property type="match status" value="1"/>
</dbReference>
<keyword evidence="9" id="KW-1185">Reference proteome</keyword>
<dbReference type="EMBL" id="UAUF01000014">
    <property type="protein sequence ID" value="SPZ12114.1"/>
    <property type="molecule type" value="Genomic_DNA"/>
</dbReference>
<feature type="signal peptide" evidence="5">
    <location>
        <begin position="1"/>
        <end position="22"/>
    </location>
</feature>
<feature type="binding site" evidence="4">
    <location>
        <position position="60"/>
    </location>
    <ligand>
        <name>molybdate</name>
        <dbReference type="ChEBI" id="CHEBI:36264"/>
    </ligand>
</feature>